<keyword evidence="5" id="KW-0804">Transcription</keyword>
<dbReference type="InterPro" id="IPR051089">
    <property type="entry name" value="prtT"/>
</dbReference>
<evidence type="ECO:0000256" key="7">
    <source>
        <dbReference type="SAM" id="MobiDB-lite"/>
    </source>
</evidence>
<dbReference type="PANTHER" id="PTHR31845:SF18">
    <property type="entry name" value="ZN(II)2CYS6 TRANSCRIPTION FACTOR (EUROFUNG)"/>
    <property type="match status" value="1"/>
</dbReference>
<dbReference type="InterPro" id="IPR036864">
    <property type="entry name" value="Zn2-C6_fun-type_DNA-bd_sf"/>
</dbReference>
<evidence type="ECO:0000256" key="3">
    <source>
        <dbReference type="ARBA" id="ARBA00023015"/>
    </source>
</evidence>
<evidence type="ECO:0000313" key="8">
    <source>
        <dbReference type="EMBL" id="KAL2869310.1"/>
    </source>
</evidence>
<keyword evidence="2" id="KW-0862">Zinc</keyword>
<keyword evidence="9" id="KW-1185">Reference proteome</keyword>
<name>A0ABR4LXS5_9EURO</name>
<keyword evidence="6" id="KW-0539">Nucleus</keyword>
<dbReference type="CDD" id="cd12148">
    <property type="entry name" value="fungal_TF_MHR"/>
    <property type="match status" value="1"/>
</dbReference>
<dbReference type="PANTHER" id="PTHR31845">
    <property type="entry name" value="FINGER DOMAIN PROTEIN, PUTATIVE-RELATED"/>
    <property type="match status" value="1"/>
</dbReference>
<protein>
    <recommendedName>
        <fullName evidence="10">Zn(2)-C6 fungal-type domain-containing protein</fullName>
    </recommendedName>
</protein>
<keyword evidence="4" id="KW-0238">DNA-binding</keyword>
<organism evidence="8 9">
    <name type="scientific">Aspergillus lucknowensis</name>
    <dbReference type="NCBI Taxonomy" id="176173"/>
    <lineage>
        <taxon>Eukaryota</taxon>
        <taxon>Fungi</taxon>
        <taxon>Dikarya</taxon>
        <taxon>Ascomycota</taxon>
        <taxon>Pezizomycotina</taxon>
        <taxon>Eurotiomycetes</taxon>
        <taxon>Eurotiomycetidae</taxon>
        <taxon>Eurotiales</taxon>
        <taxon>Aspergillaceae</taxon>
        <taxon>Aspergillus</taxon>
        <taxon>Aspergillus subgen. Nidulantes</taxon>
    </lineage>
</organism>
<dbReference type="GeneID" id="98141360"/>
<evidence type="ECO:0000256" key="2">
    <source>
        <dbReference type="ARBA" id="ARBA00022833"/>
    </source>
</evidence>
<gene>
    <name evidence="8" type="ORF">BJX67DRAFT_25534</name>
</gene>
<feature type="compositionally biased region" description="Basic and acidic residues" evidence="7">
    <location>
        <begin position="118"/>
        <end position="133"/>
    </location>
</feature>
<keyword evidence="3" id="KW-0805">Transcription regulation</keyword>
<evidence type="ECO:0000256" key="6">
    <source>
        <dbReference type="ARBA" id="ARBA00023242"/>
    </source>
</evidence>
<dbReference type="EMBL" id="JBFXLQ010000010">
    <property type="protein sequence ID" value="KAL2869310.1"/>
    <property type="molecule type" value="Genomic_DNA"/>
</dbReference>
<evidence type="ECO:0000256" key="1">
    <source>
        <dbReference type="ARBA" id="ARBA00004123"/>
    </source>
</evidence>
<evidence type="ECO:0008006" key="10">
    <source>
        <dbReference type="Google" id="ProtNLM"/>
    </source>
</evidence>
<proteinExistence type="predicted"/>
<accession>A0ABR4LXS5</accession>
<sequence>MSSQSLYQGSDPGSRVGKRRAAPYGQACLHCFKTKSKCVKQNGSGSCERCLRLKKQYGPADSLRKRTSSKTSNPAALIANLEDRVGSLTSLLHEVAANSASPASLREAIERQQQLQEENARERAEERHEDSQHSEASTSANIEELSPEEEKSRLFVFRSRMLQFFAFMYLPPTLTAQQLREKRPLLFGAIMAVTSASAQERRARGKEIKRLFAEAAVEETNSSIDLLLCVLTYAVWGYDHFINKVSSPSRLTQLATSLAYDLRLNKPRPIWSHQLPSEVPLPNQQGPDTRLLEDSAQQTLETKRAVLGCFLLSSMLSSHFGQTDPMRWTPQMERYLHDISRNTQCATDEMFALQVRLQLLAQQASEQRDQRELDRYQVNTVSATPSSIEPLLSSAYLKTLQTKLQDIQATIPPSLKQEKILMTHLYYASLSIYETVYPVNPNIKLSPSSSILPSTFEELDCHSWSLGVIVSWFENFFAFPISDWIGFCFPLWAQLMRCLIVLLRLSVPSAGWNCQAVRSTLDLLGVVDELTKYIKRAAVEANEKSPDDLFGIFYRITRSFGAYAAANLRPMEQEQQISQAANQGAISAADIGCPWGGPEFEASMLIYDDAQVMQWFGWQGVMGF</sequence>
<comment type="subcellular location">
    <subcellularLocation>
        <location evidence="1">Nucleus</location>
    </subcellularLocation>
</comment>
<comment type="caution">
    <text evidence="8">The sequence shown here is derived from an EMBL/GenBank/DDBJ whole genome shotgun (WGS) entry which is preliminary data.</text>
</comment>
<feature type="region of interest" description="Disordered" evidence="7">
    <location>
        <begin position="110"/>
        <end position="146"/>
    </location>
</feature>
<reference evidence="8 9" key="1">
    <citation type="submission" date="2024-07" db="EMBL/GenBank/DDBJ databases">
        <title>Section-level genome sequencing and comparative genomics of Aspergillus sections Usti and Cavernicolus.</title>
        <authorList>
            <consortium name="Lawrence Berkeley National Laboratory"/>
            <person name="Nybo J.L."/>
            <person name="Vesth T.C."/>
            <person name="Theobald S."/>
            <person name="Frisvad J.C."/>
            <person name="Larsen T.O."/>
            <person name="Kjaerboelling I."/>
            <person name="Rothschild-Mancinelli K."/>
            <person name="Lyhne E.K."/>
            <person name="Kogle M.E."/>
            <person name="Barry K."/>
            <person name="Clum A."/>
            <person name="Na H."/>
            <person name="Ledsgaard L."/>
            <person name="Lin J."/>
            <person name="Lipzen A."/>
            <person name="Kuo A."/>
            <person name="Riley R."/>
            <person name="Mondo S."/>
            <person name="Labutti K."/>
            <person name="Haridas S."/>
            <person name="Pangalinan J."/>
            <person name="Salamov A.A."/>
            <person name="Simmons B.A."/>
            <person name="Magnuson J.K."/>
            <person name="Chen J."/>
            <person name="Drula E."/>
            <person name="Henrissat B."/>
            <person name="Wiebenga A."/>
            <person name="Lubbers R.J."/>
            <person name="Gomes A.C."/>
            <person name="Macurrencykelacurrency M.R."/>
            <person name="Stajich J."/>
            <person name="Grigoriev I.V."/>
            <person name="Mortensen U.H."/>
            <person name="De Vries R.P."/>
            <person name="Baker S.E."/>
            <person name="Andersen M.R."/>
        </authorList>
    </citation>
    <scope>NUCLEOTIDE SEQUENCE [LARGE SCALE GENOMIC DNA]</scope>
    <source>
        <strain evidence="8 9">CBS 449.75</strain>
    </source>
</reference>
<dbReference type="Gene3D" id="4.10.240.10">
    <property type="entry name" value="Zn(2)-C6 fungal-type DNA-binding domain"/>
    <property type="match status" value="1"/>
</dbReference>
<evidence type="ECO:0000256" key="5">
    <source>
        <dbReference type="ARBA" id="ARBA00023163"/>
    </source>
</evidence>
<dbReference type="Proteomes" id="UP001610432">
    <property type="component" value="Unassembled WGS sequence"/>
</dbReference>
<evidence type="ECO:0000313" key="9">
    <source>
        <dbReference type="Proteomes" id="UP001610432"/>
    </source>
</evidence>
<dbReference type="RefSeq" id="XP_070888289.1">
    <property type="nucleotide sequence ID" value="XM_071026288.1"/>
</dbReference>
<evidence type="ECO:0000256" key="4">
    <source>
        <dbReference type="ARBA" id="ARBA00023125"/>
    </source>
</evidence>